<organism evidence="3 4">
    <name type="scientific">Halomarina salina</name>
    <dbReference type="NCBI Taxonomy" id="1872699"/>
    <lineage>
        <taxon>Archaea</taxon>
        <taxon>Methanobacteriati</taxon>
        <taxon>Methanobacteriota</taxon>
        <taxon>Stenosarchaea group</taxon>
        <taxon>Halobacteria</taxon>
        <taxon>Halobacteriales</taxon>
        <taxon>Natronomonadaceae</taxon>
        <taxon>Halomarina</taxon>
    </lineage>
</organism>
<keyword evidence="4" id="KW-1185">Reference proteome</keyword>
<reference evidence="3 4" key="1">
    <citation type="journal article" date="2019" name="Int. J. Syst. Evol. Microbiol.">
        <title>The Global Catalogue of Microorganisms (GCM) 10K type strain sequencing project: providing services to taxonomists for standard genome sequencing and annotation.</title>
        <authorList>
            <consortium name="The Broad Institute Genomics Platform"/>
            <consortium name="The Broad Institute Genome Sequencing Center for Infectious Disease"/>
            <person name="Wu L."/>
            <person name="Ma J."/>
        </authorList>
    </citation>
    <scope>NUCLEOTIDE SEQUENCE [LARGE SCALE GENOMIC DNA]</scope>
    <source>
        <strain evidence="3 4">CGMCC 1.12543</strain>
    </source>
</reference>
<keyword evidence="2" id="KW-0812">Transmembrane</keyword>
<comment type="caution">
    <text evidence="3">The sequence shown here is derived from an EMBL/GenBank/DDBJ whole genome shotgun (WGS) entry which is preliminary data.</text>
</comment>
<dbReference type="Gene3D" id="3.40.50.300">
    <property type="entry name" value="P-loop containing nucleotide triphosphate hydrolases"/>
    <property type="match status" value="1"/>
</dbReference>
<evidence type="ECO:0000256" key="2">
    <source>
        <dbReference type="SAM" id="Phobius"/>
    </source>
</evidence>
<dbReference type="AlphaFoldDB" id="A0ABD5RSN0"/>
<dbReference type="Proteomes" id="UP001596099">
    <property type="component" value="Unassembled WGS sequence"/>
</dbReference>
<dbReference type="RefSeq" id="WP_247418012.1">
    <property type="nucleotide sequence ID" value="NZ_JALLGW010000001.1"/>
</dbReference>
<dbReference type="Gene3D" id="1.10.8.730">
    <property type="match status" value="1"/>
</dbReference>
<dbReference type="InterPro" id="IPR027417">
    <property type="entry name" value="P-loop_NTPase"/>
</dbReference>
<accession>A0ABD5RSN0</accession>
<evidence type="ECO:0000256" key="1">
    <source>
        <dbReference type="SAM" id="MobiDB-lite"/>
    </source>
</evidence>
<dbReference type="SUPFAM" id="SSF52540">
    <property type="entry name" value="P-loop containing nucleoside triphosphate hydrolases"/>
    <property type="match status" value="1"/>
</dbReference>
<feature type="region of interest" description="Disordered" evidence="1">
    <location>
        <begin position="364"/>
        <end position="383"/>
    </location>
</feature>
<evidence type="ECO:0000313" key="4">
    <source>
        <dbReference type="Proteomes" id="UP001596099"/>
    </source>
</evidence>
<dbReference type="PANTHER" id="PTHR30121:SF6">
    <property type="entry name" value="SLR6007 PROTEIN"/>
    <property type="match status" value="1"/>
</dbReference>
<gene>
    <name evidence="3" type="ORF">ACFPYI_19180</name>
</gene>
<feature type="region of interest" description="Disordered" evidence="1">
    <location>
        <begin position="670"/>
        <end position="695"/>
    </location>
</feature>
<feature type="compositionally biased region" description="Basic and acidic residues" evidence="1">
    <location>
        <begin position="678"/>
        <end position="695"/>
    </location>
</feature>
<protein>
    <submittedName>
        <fullName evidence="3">VirB4 family type IV secretion system protein</fullName>
    </submittedName>
</protein>
<dbReference type="EMBL" id="JBHSQH010000001">
    <property type="protein sequence ID" value="MFC5973457.1"/>
    <property type="molecule type" value="Genomic_DNA"/>
</dbReference>
<feature type="transmembrane region" description="Helical" evidence="2">
    <location>
        <begin position="27"/>
        <end position="46"/>
    </location>
</feature>
<dbReference type="PANTHER" id="PTHR30121">
    <property type="entry name" value="UNCHARACTERIZED PROTEIN YJGR-RELATED"/>
    <property type="match status" value="1"/>
</dbReference>
<keyword evidence="2" id="KW-1133">Transmembrane helix</keyword>
<sequence length="695" mass="77111">MTALVYQRAVLERIWSALPPVGSPAGISLYGIGAVLVLITVANLLARRRSDDSPATVDLGEALDAMVEEDGHGSGSLGERHRTLVAPAAIEWETRAARVGEQWTTTLYIAGYPDYPSDGFLSSLFEESSLEFDCSVHLVPKQQRRAETELRNTAERLRADADIERTIRGRYLRERAEEAASTYAAVESGQRVFSLATYLTVRAESREELEDAVRQVQAILRDRPARLAPKTAVCEQDRGLRSVAPIGTDQLHHDVVALGGAVGALLASPHNPSVLEPGGIEVGTHTKTQTPLVVDPFAREDGYAMFTIGDPGSGKSFSAKQQFIRSLEQDPDRIGVILEPLNNWRGVAKALGATRITVGGTRGLNPLEIKPTPPHVLNRRGDDASPLNERRNQAIGFFVNFFALRGVTLGDRRTTLERAFDEAYARQGITTDVRTHDNESPTVRDALDILEEMSEDATGWVVRSEREAEKIRTDALWLLNQLRPFAGGGQLENLGRASEFDIRDESVVYLDLVQQGGSLGGHTSLLMELLISLVYEHAKQVEKEVVFVIDEARYCLSETSTLEYLETIFRHHRHHDLSIRLITQTVDEFFQRPEAEAILDQCSIKQFNKLDAMDDHWAKEFNLNSAEMRFVQNATPGSDAKGYSQALIGIDGEWRGVEVRALDRERHIIESETAVPDQETHSGELHGDATTKRRL</sequence>
<proteinExistence type="predicted"/>
<name>A0ABD5RSN0_9EURY</name>
<keyword evidence="2" id="KW-0472">Membrane</keyword>
<evidence type="ECO:0000313" key="3">
    <source>
        <dbReference type="EMBL" id="MFC5973457.1"/>
    </source>
</evidence>
<dbReference type="InterPro" id="IPR051162">
    <property type="entry name" value="T4SS_component"/>
</dbReference>